<organism evidence="1 2">
    <name type="scientific">Mycena alexandri</name>
    <dbReference type="NCBI Taxonomy" id="1745969"/>
    <lineage>
        <taxon>Eukaryota</taxon>
        <taxon>Fungi</taxon>
        <taxon>Dikarya</taxon>
        <taxon>Basidiomycota</taxon>
        <taxon>Agaricomycotina</taxon>
        <taxon>Agaricomycetes</taxon>
        <taxon>Agaricomycetidae</taxon>
        <taxon>Agaricales</taxon>
        <taxon>Marasmiineae</taxon>
        <taxon>Mycenaceae</taxon>
        <taxon>Mycena</taxon>
    </lineage>
</organism>
<dbReference type="Proteomes" id="UP001218188">
    <property type="component" value="Unassembled WGS sequence"/>
</dbReference>
<accession>A0AAD6T5X0</accession>
<protein>
    <submittedName>
        <fullName evidence="1">Uncharacterized protein</fullName>
    </submittedName>
</protein>
<sequence length="185" mass="20820">MLQVLVEDLYSRILDRLASLPVFLLSASTLGLDFHHHWMGGSLNPGVGGTSAYILPDGSDFEPVLVGTVASLDYGGPDRLTVVLRLPPHPTPEMEAFFKTQAECLSSTVQARCDLTPLVLCEDVIPWVYGDTLETTRIHLSTSPDTVFERENPGRCFFRPRRRLVELFFVLVSFELLFLDDFLYR</sequence>
<name>A0AAD6T5X0_9AGAR</name>
<proteinExistence type="predicted"/>
<gene>
    <name evidence="1" type="ORF">C8F04DRAFT_1255135</name>
</gene>
<dbReference type="EMBL" id="JARJCM010000027">
    <property type="protein sequence ID" value="KAJ7039431.1"/>
    <property type="molecule type" value="Genomic_DNA"/>
</dbReference>
<evidence type="ECO:0000313" key="2">
    <source>
        <dbReference type="Proteomes" id="UP001218188"/>
    </source>
</evidence>
<evidence type="ECO:0000313" key="1">
    <source>
        <dbReference type="EMBL" id="KAJ7039431.1"/>
    </source>
</evidence>
<reference evidence="1" key="1">
    <citation type="submission" date="2023-03" db="EMBL/GenBank/DDBJ databases">
        <title>Massive genome expansion in bonnet fungi (Mycena s.s.) driven by repeated elements and novel gene families across ecological guilds.</title>
        <authorList>
            <consortium name="Lawrence Berkeley National Laboratory"/>
            <person name="Harder C.B."/>
            <person name="Miyauchi S."/>
            <person name="Viragh M."/>
            <person name="Kuo A."/>
            <person name="Thoen E."/>
            <person name="Andreopoulos B."/>
            <person name="Lu D."/>
            <person name="Skrede I."/>
            <person name="Drula E."/>
            <person name="Henrissat B."/>
            <person name="Morin E."/>
            <person name="Kohler A."/>
            <person name="Barry K."/>
            <person name="LaButti K."/>
            <person name="Morin E."/>
            <person name="Salamov A."/>
            <person name="Lipzen A."/>
            <person name="Mereny Z."/>
            <person name="Hegedus B."/>
            <person name="Baldrian P."/>
            <person name="Stursova M."/>
            <person name="Weitz H."/>
            <person name="Taylor A."/>
            <person name="Grigoriev I.V."/>
            <person name="Nagy L.G."/>
            <person name="Martin F."/>
            <person name="Kauserud H."/>
        </authorList>
    </citation>
    <scope>NUCLEOTIDE SEQUENCE</scope>
    <source>
        <strain evidence="1">CBHHK200</strain>
    </source>
</reference>
<dbReference type="AlphaFoldDB" id="A0AAD6T5X0"/>
<keyword evidence="2" id="KW-1185">Reference proteome</keyword>
<comment type="caution">
    <text evidence="1">The sequence shown here is derived from an EMBL/GenBank/DDBJ whole genome shotgun (WGS) entry which is preliminary data.</text>
</comment>